<dbReference type="PANTHER" id="PTHR42879">
    <property type="entry name" value="3-OXOACYL-(ACYL-CARRIER-PROTEIN) REDUCTASE"/>
    <property type="match status" value="1"/>
</dbReference>
<dbReference type="OrthoDB" id="125587at2"/>
<accession>A0A2K8N630</accession>
<dbReference type="Pfam" id="PF13561">
    <property type="entry name" value="adh_short_C2"/>
    <property type="match status" value="1"/>
</dbReference>
<evidence type="ECO:0000313" key="3">
    <source>
        <dbReference type="Proteomes" id="UP000231932"/>
    </source>
</evidence>
<reference evidence="3" key="1">
    <citation type="submission" date="2017-11" db="EMBL/GenBank/DDBJ databases">
        <title>Complete Genome Sequence of Kyrpidia sp. Strain EA-1, a thermophilic, hydrogen-oxidizing Bacterium, isolated from the Azores.</title>
        <authorList>
            <person name="Reiner J.E."/>
            <person name="Lapp C.J."/>
            <person name="Bunk B."/>
            <person name="Gescher J."/>
        </authorList>
    </citation>
    <scope>NUCLEOTIDE SEQUENCE [LARGE SCALE GENOMIC DNA]</scope>
    <source>
        <strain evidence="3">EA-1</strain>
    </source>
</reference>
<dbReference type="PANTHER" id="PTHR42879:SF2">
    <property type="entry name" value="3-OXOACYL-[ACYL-CARRIER-PROTEIN] REDUCTASE FABG"/>
    <property type="match status" value="1"/>
</dbReference>
<keyword evidence="3" id="KW-1185">Reference proteome</keyword>
<dbReference type="RefSeq" id="WP_100667362.1">
    <property type="nucleotide sequence ID" value="NZ_CP024955.1"/>
</dbReference>
<gene>
    <name evidence="2" type="ORF">CVV65_05915</name>
</gene>
<dbReference type="InterPro" id="IPR036291">
    <property type="entry name" value="NAD(P)-bd_dom_sf"/>
</dbReference>
<dbReference type="Gene3D" id="3.40.50.720">
    <property type="entry name" value="NAD(P)-binding Rossmann-like Domain"/>
    <property type="match status" value="1"/>
</dbReference>
<dbReference type="SUPFAM" id="SSF51735">
    <property type="entry name" value="NAD(P)-binding Rossmann-fold domains"/>
    <property type="match status" value="1"/>
</dbReference>
<comment type="similarity">
    <text evidence="1">Belongs to the short-chain dehydrogenases/reductases (SDR) family.</text>
</comment>
<dbReference type="InterPro" id="IPR002347">
    <property type="entry name" value="SDR_fam"/>
</dbReference>
<sequence>MDLGLKDKIVFVGGLGSIGQAIIHQLLQEGAQVAIGYRNREEVVQRFRHIAFEQVLPVRFDITNLEECEQAAGQVIDRWGRLDVLINTIGFEHSIQPFLQMDMDSLRRTVEVEYLGTVYLVRSVLPHVIKAQGRIVLVGSDSGKVGNLGMAVSAGCRGAVNAFAKSIAREVARNGVLVNVVAPGPTESELWEKEKVKSPFAEKISLAMERSVPLHRLPKAEEVASLVVYLASWTNGAITGQVVSASGGLTMC</sequence>
<dbReference type="AlphaFoldDB" id="A0A2K8N630"/>
<name>A0A2K8N630_9BACL</name>
<dbReference type="EMBL" id="CP024955">
    <property type="protein sequence ID" value="ATY84545.1"/>
    <property type="molecule type" value="Genomic_DNA"/>
</dbReference>
<dbReference type="InterPro" id="IPR050259">
    <property type="entry name" value="SDR"/>
</dbReference>
<dbReference type="PRINTS" id="PR00081">
    <property type="entry name" value="GDHRDH"/>
</dbReference>
<dbReference type="Proteomes" id="UP000231932">
    <property type="component" value="Chromosome"/>
</dbReference>
<dbReference type="CDD" id="cd05233">
    <property type="entry name" value="SDR_c"/>
    <property type="match status" value="1"/>
</dbReference>
<protein>
    <submittedName>
        <fullName evidence="2">3-ketoacyl-ACP reductase</fullName>
    </submittedName>
</protein>
<dbReference type="KEGG" id="kyr:CVV65_05915"/>
<organism evidence="2 3">
    <name type="scientific">Kyrpidia spormannii</name>
    <dbReference type="NCBI Taxonomy" id="2055160"/>
    <lineage>
        <taxon>Bacteria</taxon>
        <taxon>Bacillati</taxon>
        <taxon>Bacillota</taxon>
        <taxon>Bacilli</taxon>
        <taxon>Bacillales</taxon>
        <taxon>Alicyclobacillaceae</taxon>
        <taxon>Kyrpidia</taxon>
    </lineage>
</organism>
<proteinExistence type="inferred from homology"/>
<evidence type="ECO:0000313" key="2">
    <source>
        <dbReference type="EMBL" id="ATY84545.1"/>
    </source>
</evidence>
<evidence type="ECO:0000256" key="1">
    <source>
        <dbReference type="ARBA" id="ARBA00006484"/>
    </source>
</evidence>